<dbReference type="Proteomes" id="UP001302349">
    <property type="component" value="Chromosome"/>
</dbReference>
<keyword evidence="1" id="KW-1133">Transmembrane helix</keyword>
<feature type="transmembrane region" description="Helical" evidence="1">
    <location>
        <begin position="48"/>
        <end position="67"/>
    </location>
</feature>
<feature type="transmembrane region" description="Helical" evidence="1">
    <location>
        <begin position="12"/>
        <end position="33"/>
    </location>
</feature>
<dbReference type="RefSeq" id="WP_317490594.1">
    <property type="nucleotide sequence ID" value="NZ_CP136051.1"/>
</dbReference>
<evidence type="ECO:0000313" key="2">
    <source>
        <dbReference type="EMBL" id="WOK07946.1"/>
    </source>
</evidence>
<name>A0ABZ0ITL3_9BACT</name>
<feature type="transmembrane region" description="Helical" evidence="1">
    <location>
        <begin position="155"/>
        <end position="178"/>
    </location>
</feature>
<evidence type="ECO:0000313" key="3">
    <source>
        <dbReference type="Proteomes" id="UP001302349"/>
    </source>
</evidence>
<keyword evidence="3" id="KW-1185">Reference proteome</keyword>
<proteinExistence type="predicted"/>
<organism evidence="2 3">
    <name type="scientific">Imperialibacter roseus</name>
    <dbReference type="NCBI Taxonomy" id="1324217"/>
    <lineage>
        <taxon>Bacteria</taxon>
        <taxon>Pseudomonadati</taxon>
        <taxon>Bacteroidota</taxon>
        <taxon>Cytophagia</taxon>
        <taxon>Cytophagales</taxon>
        <taxon>Flammeovirgaceae</taxon>
        <taxon>Imperialibacter</taxon>
    </lineage>
</organism>
<feature type="transmembrane region" description="Helical" evidence="1">
    <location>
        <begin position="74"/>
        <end position="91"/>
    </location>
</feature>
<keyword evidence="1" id="KW-0812">Transmembrane</keyword>
<reference evidence="2 3" key="1">
    <citation type="journal article" date="2023" name="Microbiol. Resour. Announc.">
        <title>Complete Genome Sequence of Imperialibacter roseus strain P4T.</title>
        <authorList>
            <person name="Tizabi D.R."/>
            <person name="Bachvaroff T."/>
            <person name="Hill R.T."/>
        </authorList>
    </citation>
    <scope>NUCLEOTIDE SEQUENCE [LARGE SCALE GENOMIC DNA]</scope>
    <source>
        <strain evidence="2 3">P4T</strain>
    </source>
</reference>
<gene>
    <name evidence="2" type="ORF">RT717_04795</name>
</gene>
<feature type="transmembrane region" description="Helical" evidence="1">
    <location>
        <begin position="267"/>
        <end position="288"/>
    </location>
</feature>
<evidence type="ECO:0000256" key="1">
    <source>
        <dbReference type="SAM" id="Phobius"/>
    </source>
</evidence>
<protein>
    <submittedName>
        <fullName evidence="2">Uncharacterized protein</fullName>
    </submittedName>
</protein>
<sequence length="301" mass="33620">MKSSIKTTAIWIALSMLMLVLWIVGLIIGNILFPSDLMKASNGSGDDGLPIMLLICGLNTAAIMYFIHRTHRWGWHLVFTLALVFFSIQYFMSQIETLWFNDSLKMELNSIWALVAGGAISSTLFSVLAVWTTGNFKKEEQLASKGEMMPFSNTLTMTALMAIVIWPLIYFLAGYFIAWQFEEVRIYYSGSSEKASFLFMMKENIASHLYSFQVLRGILWTLIALLVFRSIKGKWVGKGIVLALLLSIVGCGQLLLPNPIMPEPVRLAHLLETSLSGVVLGMVMAWLFTSTSPKKAVEPLA</sequence>
<dbReference type="EMBL" id="CP136051">
    <property type="protein sequence ID" value="WOK07946.1"/>
    <property type="molecule type" value="Genomic_DNA"/>
</dbReference>
<feature type="transmembrane region" description="Helical" evidence="1">
    <location>
        <begin position="209"/>
        <end position="228"/>
    </location>
</feature>
<keyword evidence="1" id="KW-0472">Membrane</keyword>
<accession>A0ABZ0ITL3</accession>
<feature type="transmembrane region" description="Helical" evidence="1">
    <location>
        <begin position="235"/>
        <end position="255"/>
    </location>
</feature>
<feature type="transmembrane region" description="Helical" evidence="1">
    <location>
        <begin position="111"/>
        <end position="134"/>
    </location>
</feature>